<organism evidence="6 7">
    <name type="scientific">Streptomyces goshikiensis</name>
    <dbReference type="NCBI Taxonomy" id="1942"/>
    <lineage>
        <taxon>Bacteria</taxon>
        <taxon>Bacillati</taxon>
        <taxon>Actinomycetota</taxon>
        <taxon>Actinomycetes</taxon>
        <taxon>Kitasatosporales</taxon>
        <taxon>Streptomycetaceae</taxon>
        <taxon>Streptomyces</taxon>
    </lineage>
</organism>
<dbReference type="GeneID" id="91413158"/>
<proteinExistence type="predicted"/>
<keyword evidence="7" id="KW-1185">Reference proteome</keyword>
<keyword evidence="3" id="KW-1133">Transmembrane helix</keyword>
<dbReference type="Gene3D" id="1.20.120.1630">
    <property type="match status" value="1"/>
</dbReference>
<evidence type="ECO:0000256" key="4">
    <source>
        <dbReference type="ARBA" id="ARBA00023136"/>
    </source>
</evidence>
<dbReference type="Proteomes" id="UP001432075">
    <property type="component" value="Chromosome"/>
</dbReference>
<evidence type="ECO:0000256" key="2">
    <source>
        <dbReference type="ARBA" id="ARBA00022692"/>
    </source>
</evidence>
<evidence type="ECO:0008006" key="8">
    <source>
        <dbReference type="Google" id="ProtNLM"/>
    </source>
</evidence>
<dbReference type="InterPro" id="IPR007269">
    <property type="entry name" value="ICMT_MeTrfase"/>
</dbReference>
<name>A0ABZ1RWG7_9ACTN</name>
<evidence type="ECO:0000313" key="6">
    <source>
        <dbReference type="EMBL" id="WUO50706.1"/>
    </source>
</evidence>
<keyword evidence="2" id="KW-0812">Transmembrane</keyword>
<dbReference type="EMBL" id="CP108057">
    <property type="protein sequence ID" value="WUO50706.1"/>
    <property type="molecule type" value="Genomic_DNA"/>
</dbReference>
<reference evidence="6" key="1">
    <citation type="submission" date="2022-10" db="EMBL/GenBank/DDBJ databases">
        <title>The complete genomes of actinobacterial strains from the NBC collection.</title>
        <authorList>
            <person name="Joergensen T.S."/>
            <person name="Alvarez Arevalo M."/>
            <person name="Sterndorff E.B."/>
            <person name="Faurdal D."/>
            <person name="Vuksanovic O."/>
            <person name="Mourched A.-S."/>
            <person name="Charusanti P."/>
            <person name="Shaw S."/>
            <person name="Blin K."/>
            <person name="Weber T."/>
        </authorList>
    </citation>
    <scope>NUCLEOTIDE SEQUENCE</scope>
    <source>
        <strain evidence="6">NBC_00283</strain>
    </source>
</reference>
<sequence length="201" mass="20826">MSLYLLLLGLVAAERIAELAVARRNARWSLARGAREYGRGHYPAMVALHTALLVGCAVEPWAAGRPFVPMLGWSALALAALAQGLRWWCITTLGPRWNTRVLVVPGLPLVAGGPYRLLRHPNYVAVVVEGAALPLVHSAWLTAAAFTALNAALLTVRIRCEDTALTTAPAPTTHAATAEPTGTTAGAGAGAAATSPAGPSA</sequence>
<feature type="region of interest" description="Disordered" evidence="5">
    <location>
        <begin position="170"/>
        <end position="201"/>
    </location>
</feature>
<gene>
    <name evidence="6" type="ORF">OHU17_04250</name>
</gene>
<dbReference type="RefSeq" id="WP_078899850.1">
    <property type="nucleotide sequence ID" value="NZ_CP108057.1"/>
</dbReference>
<evidence type="ECO:0000313" key="7">
    <source>
        <dbReference type="Proteomes" id="UP001432075"/>
    </source>
</evidence>
<protein>
    <recommendedName>
        <fullName evidence="8">Alkylresorcinol O-methyltransferase</fullName>
    </recommendedName>
</protein>
<evidence type="ECO:0000256" key="3">
    <source>
        <dbReference type="ARBA" id="ARBA00022989"/>
    </source>
</evidence>
<keyword evidence="4" id="KW-0472">Membrane</keyword>
<evidence type="ECO:0000256" key="5">
    <source>
        <dbReference type="SAM" id="MobiDB-lite"/>
    </source>
</evidence>
<evidence type="ECO:0000256" key="1">
    <source>
        <dbReference type="ARBA" id="ARBA00004141"/>
    </source>
</evidence>
<comment type="subcellular location">
    <subcellularLocation>
        <location evidence="1">Membrane</location>
        <topology evidence="1">Multi-pass membrane protein</topology>
    </subcellularLocation>
</comment>
<accession>A0ABZ1RWG7</accession>
<dbReference type="Pfam" id="PF04140">
    <property type="entry name" value="ICMT"/>
    <property type="match status" value="1"/>
</dbReference>